<dbReference type="InterPro" id="IPR000742">
    <property type="entry name" value="EGF"/>
</dbReference>
<organism evidence="5 6">
    <name type="scientific">Neocallimastix californiae</name>
    <dbReference type="NCBI Taxonomy" id="1754190"/>
    <lineage>
        <taxon>Eukaryota</taxon>
        <taxon>Fungi</taxon>
        <taxon>Fungi incertae sedis</taxon>
        <taxon>Chytridiomycota</taxon>
        <taxon>Chytridiomycota incertae sedis</taxon>
        <taxon>Neocallimastigomycetes</taxon>
        <taxon>Neocallimastigales</taxon>
        <taxon>Neocallimastigaceae</taxon>
        <taxon>Neocallimastix</taxon>
    </lineage>
</organism>
<feature type="compositionally biased region" description="Polar residues" evidence="1">
    <location>
        <begin position="260"/>
        <end position="269"/>
    </location>
</feature>
<gene>
    <name evidence="5" type="ORF">LY90DRAFT_671198</name>
</gene>
<name>A0A1Y2CL30_9FUNG</name>
<dbReference type="PROSITE" id="PS00022">
    <property type="entry name" value="EGF_1"/>
    <property type="match status" value="1"/>
</dbReference>
<feature type="transmembrane region" description="Helical" evidence="2">
    <location>
        <begin position="357"/>
        <end position="374"/>
    </location>
</feature>
<evidence type="ECO:0000313" key="5">
    <source>
        <dbReference type="EMBL" id="ORY47564.1"/>
    </source>
</evidence>
<reference evidence="5 6" key="1">
    <citation type="submission" date="2016-08" db="EMBL/GenBank/DDBJ databases">
        <title>A Parts List for Fungal Cellulosomes Revealed by Comparative Genomics.</title>
        <authorList>
            <consortium name="DOE Joint Genome Institute"/>
            <person name="Haitjema C.H."/>
            <person name="Gilmore S.P."/>
            <person name="Henske J.K."/>
            <person name="Solomon K.V."/>
            <person name="De Groot R."/>
            <person name="Kuo A."/>
            <person name="Mondo S.J."/>
            <person name="Salamov A.A."/>
            <person name="Labutti K."/>
            <person name="Zhao Z."/>
            <person name="Chiniquy J."/>
            <person name="Barry K."/>
            <person name="Brewer H.M."/>
            <person name="Purvine S.O."/>
            <person name="Wright A.T."/>
            <person name="Boxma B."/>
            <person name="Van Alen T."/>
            <person name="Hackstein J.H."/>
            <person name="Baker S.E."/>
            <person name="Grigoriev I.V."/>
            <person name="O'Malley M.A."/>
        </authorList>
    </citation>
    <scope>NUCLEOTIDE SEQUENCE [LARGE SCALE GENOMIC DNA]</scope>
    <source>
        <strain evidence="5 6">G1</strain>
    </source>
</reference>
<feature type="transmembrane region" description="Helical" evidence="2">
    <location>
        <begin position="420"/>
        <end position="440"/>
    </location>
</feature>
<dbReference type="EMBL" id="MCOG01000104">
    <property type="protein sequence ID" value="ORY47564.1"/>
    <property type="molecule type" value="Genomic_DNA"/>
</dbReference>
<keyword evidence="6" id="KW-1185">Reference proteome</keyword>
<keyword evidence="2" id="KW-0812">Transmembrane</keyword>
<keyword evidence="2" id="KW-1133">Transmembrane helix</keyword>
<feature type="transmembrane region" description="Helical" evidence="2">
    <location>
        <begin position="110"/>
        <end position="129"/>
    </location>
</feature>
<accession>A0A1Y2CL30</accession>
<dbReference type="PROSITE" id="PS01186">
    <property type="entry name" value="EGF_2"/>
    <property type="match status" value="1"/>
</dbReference>
<evidence type="ECO:0000259" key="3">
    <source>
        <dbReference type="PROSITE" id="PS00022"/>
    </source>
</evidence>
<feature type="transmembrane region" description="Helical" evidence="2">
    <location>
        <begin position="305"/>
        <end position="327"/>
    </location>
</feature>
<evidence type="ECO:0000259" key="4">
    <source>
        <dbReference type="PROSITE" id="PS01186"/>
    </source>
</evidence>
<dbReference type="AlphaFoldDB" id="A0A1Y2CL30"/>
<evidence type="ECO:0000256" key="1">
    <source>
        <dbReference type="SAM" id="MobiDB-lite"/>
    </source>
</evidence>
<keyword evidence="2" id="KW-0472">Membrane</keyword>
<comment type="caution">
    <text evidence="5">The sequence shown here is derived from an EMBL/GenBank/DDBJ whole genome shotgun (WGS) entry which is preliminary data.</text>
</comment>
<feature type="domain" description="EGF-like" evidence="3 4">
    <location>
        <begin position="76"/>
        <end position="87"/>
    </location>
</feature>
<proteinExistence type="predicted"/>
<protein>
    <recommendedName>
        <fullName evidence="3 4">EGF-like domain-containing protein</fullName>
    </recommendedName>
</protein>
<feature type="region of interest" description="Disordered" evidence="1">
    <location>
        <begin position="260"/>
        <end position="281"/>
    </location>
</feature>
<evidence type="ECO:0000256" key="2">
    <source>
        <dbReference type="SAM" id="Phobius"/>
    </source>
</evidence>
<dbReference type="Proteomes" id="UP000193920">
    <property type="component" value="Unassembled WGS sequence"/>
</dbReference>
<sequence length="524" mass="61507">MKFKIENYNDSIDLKYEDINVHILPCMENQIIMKNKDGFDYCENPICDENCPINKSAICKHNKTAIGINSIYSNKCECLKGWEGTNCKKRIYIDFSNYSTCSLQFLSKHLGISLIISNFYIIINFGWFFGIKMKKSDEKELDKLYSYSNDECGISSSNFYRKLTLNYFDNDIYIPTDVPKEEVENRKKVFIQDINEESQENSIENEMILNMINKKKEKISKGVGEVYSYIKRKVFQNSNTNGSNSSLAFSQNQTNHLTQSDSQYQNVPYYNSDPDSQDDLQSQCYSQMNMNNNQYILLCSKNAHYLLINTLITYFLYLIMIIVIVISNIDHKKEEDMAIQSINGEWSYKCNLDKYDIFLNIIDIFFFLIILFRGKQIFNHVFIFISTKYIIYSSCVEIILGPLVNLISFVTLNDQIFSKIMFDIILNSIAYLILFISFSWDKIYYILIKEGNNTSVYFRFKRHEKCLIHNSYRCGCKLGKRDKNNKIFIEKYLSIYSYCSTPFHFINGKIKSYNSNSIIEILES</sequence>
<feature type="transmembrane region" description="Helical" evidence="2">
    <location>
        <begin position="381"/>
        <end position="400"/>
    </location>
</feature>
<evidence type="ECO:0000313" key="6">
    <source>
        <dbReference type="Proteomes" id="UP000193920"/>
    </source>
</evidence>